<dbReference type="RefSeq" id="WP_132434809.1">
    <property type="nucleotide sequence ID" value="NZ_SLWK01000014.1"/>
</dbReference>
<gene>
    <name evidence="2" type="ORF">EV194_11420</name>
</gene>
<protein>
    <recommendedName>
        <fullName evidence="4">DUF3299 domain-containing protein</fullName>
    </recommendedName>
</protein>
<dbReference type="OrthoDB" id="1348500at2"/>
<dbReference type="AlphaFoldDB" id="A0A4R2GDR2"/>
<dbReference type="Gene3D" id="2.40.50.870">
    <property type="entry name" value="Protein of unknown function (DUF3299)"/>
    <property type="match status" value="1"/>
</dbReference>
<dbReference type="EMBL" id="SLWK01000014">
    <property type="protein sequence ID" value="TCO06040.1"/>
    <property type="molecule type" value="Genomic_DNA"/>
</dbReference>
<feature type="chain" id="PRO_5020330755" description="DUF3299 domain-containing protein" evidence="1">
    <location>
        <begin position="18"/>
        <end position="161"/>
    </location>
</feature>
<dbReference type="Proteomes" id="UP000295221">
    <property type="component" value="Unassembled WGS sequence"/>
</dbReference>
<keyword evidence="1" id="KW-0732">Signal</keyword>
<evidence type="ECO:0000313" key="2">
    <source>
        <dbReference type="EMBL" id="TCO06040.1"/>
    </source>
</evidence>
<proteinExistence type="predicted"/>
<keyword evidence="3" id="KW-1185">Reference proteome</keyword>
<evidence type="ECO:0008006" key="4">
    <source>
        <dbReference type="Google" id="ProtNLM"/>
    </source>
</evidence>
<organism evidence="2 3">
    <name type="scientific">Natronoflexus pectinivorans</name>
    <dbReference type="NCBI Taxonomy" id="682526"/>
    <lineage>
        <taxon>Bacteria</taxon>
        <taxon>Pseudomonadati</taxon>
        <taxon>Bacteroidota</taxon>
        <taxon>Bacteroidia</taxon>
        <taxon>Marinilabiliales</taxon>
        <taxon>Marinilabiliaceae</taxon>
        <taxon>Natronoflexus</taxon>
    </lineage>
</organism>
<feature type="signal peptide" evidence="1">
    <location>
        <begin position="1"/>
        <end position="17"/>
    </location>
</feature>
<evidence type="ECO:0000256" key="1">
    <source>
        <dbReference type="SAM" id="SignalP"/>
    </source>
</evidence>
<accession>A0A4R2GDR2</accession>
<reference evidence="2 3" key="1">
    <citation type="submission" date="2019-03" db="EMBL/GenBank/DDBJ databases">
        <title>Genomic Encyclopedia of Type Strains, Phase IV (KMG-IV): sequencing the most valuable type-strain genomes for metagenomic binning, comparative biology and taxonomic classification.</title>
        <authorList>
            <person name="Goeker M."/>
        </authorList>
    </citation>
    <scope>NUCLEOTIDE SEQUENCE [LARGE SCALE GENOMIC DNA]</scope>
    <source>
        <strain evidence="2 3">DSM 24179</strain>
    </source>
</reference>
<evidence type="ECO:0000313" key="3">
    <source>
        <dbReference type="Proteomes" id="UP000295221"/>
    </source>
</evidence>
<comment type="caution">
    <text evidence="2">The sequence shown here is derived from an EMBL/GenBank/DDBJ whole genome shotgun (WGS) entry which is preliminary data.</text>
</comment>
<sequence length="161" mass="18785">MKIVVITVLLLALNSTATLIHGQDMAYKKENLWDFLMYDVRVRYGYAVNYNAYFPRPRFGRELRTMDGESVTLQGFFLPVDVTGSAFVLSYYPMNMCFFCGDAGIETIVEIIPKQDHVRRFQRLRTDNYIKIKGTLKLNQNNYNHLIYIITDAELVEILKH</sequence>
<name>A0A4R2GDR2_9BACT</name>